<evidence type="ECO:0000313" key="2">
    <source>
        <dbReference type="Proteomes" id="UP000799764"/>
    </source>
</evidence>
<accession>A0A9P4P6K8</accession>
<gene>
    <name evidence="1" type="ORF">P171DRAFT_449871</name>
</gene>
<dbReference type="AlphaFoldDB" id="A0A9P4P6K8"/>
<protein>
    <submittedName>
        <fullName evidence="1">Uncharacterized protein</fullName>
    </submittedName>
</protein>
<name>A0A9P4P6K8_9PLEO</name>
<evidence type="ECO:0000313" key="1">
    <source>
        <dbReference type="EMBL" id="KAF2437673.1"/>
    </source>
</evidence>
<dbReference type="Proteomes" id="UP000799764">
    <property type="component" value="Unassembled WGS sequence"/>
</dbReference>
<keyword evidence="2" id="KW-1185">Reference proteome</keyword>
<comment type="caution">
    <text evidence="1">The sequence shown here is derived from an EMBL/GenBank/DDBJ whole genome shotgun (WGS) entry which is preliminary data.</text>
</comment>
<sequence length="147" mass="16208">MSSRRFFPTRLCRQACKSTFAACCSLALEMTARPRWRRRQGGSALIARATADTMASAVKIDNCCESELLHPGGDGYSSDISQQHEEDAWMNDARGVCSSGVGWKDQRSKAETSVMIVDSSPARGYMDGLRWPQLSCSLRGISHGRWA</sequence>
<reference evidence="1" key="1">
    <citation type="journal article" date="2020" name="Stud. Mycol.">
        <title>101 Dothideomycetes genomes: a test case for predicting lifestyles and emergence of pathogens.</title>
        <authorList>
            <person name="Haridas S."/>
            <person name="Albert R."/>
            <person name="Binder M."/>
            <person name="Bloem J."/>
            <person name="Labutti K."/>
            <person name="Salamov A."/>
            <person name="Andreopoulos B."/>
            <person name="Baker S."/>
            <person name="Barry K."/>
            <person name="Bills G."/>
            <person name="Bluhm B."/>
            <person name="Cannon C."/>
            <person name="Castanera R."/>
            <person name="Culley D."/>
            <person name="Daum C."/>
            <person name="Ezra D."/>
            <person name="Gonzalez J."/>
            <person name="Henrissat B."/>
            <person name="Kuo A."/>
            <person name="Liang C."/>
            <person name="Lipzen A."/>
            <person name="Lutzoni F."/>
            <person name="Magnuson J."/>
            <person name="Mondo S."/>
            <person name="Nolan M."/>
            <person name="Ohm R."/>
            <person name="Pangilinan J."/>
            <person name="Park H.-J."/>
            <person name="Ramirez L."/>
            <person name="Alfaro M."/>
            <person name="Sun H."/>
            <person name="Tritt A."/>
            <person name="Yoshinaga Y."/>
            <person name="Zwiers L.-H."/>
            <person name="Turgeon B."/>
            <person name="Goodwin S."/>
            <person name="Spatafora J."/>
            <person name="Crous P."/>
            <person name="Grigoriev I."/>
        </authorList>
    </citation>
    <scope>NUCLEOTIDE SEQUENCE</scope>
    <source>
        <strain evidence="1">CBS 690.94</strain>
    </source>
</reference>
<dbReference type="EMBL" id="MU001515">
    <property type="protein sequence ID" value="KAF2437673.1"/>
    <property type="molecule type" value="Genomic_DNA"/>
</dbReference>
<proteinExistence type="predicted"/>
<organism evidence="1 2">
    <name type="scientific">Karstenula rhodostoma CBS 690.94</name>
    <dbReference type="NCBI Taxonomy" id="1392251"/>
    <lineage>
        <taxon>Eukaryota</taxon>
        <taxon>Fungi</taxon>
        <taxon>Dikarya</taxon>
        <taxon>Ascomycota</taxon>
        <taxon>Pezizomycotina</taxon>
        <taxon>Dothideomycetes</taxon>
        <taxon>Pleosporomycetidae</taxon>
        <taxon>Pleosporales</taxon>
        <taxon>Massarineae</taxon>
        <taxon>Didymosphaeriaceae</taxon>
        <taxon>Karstenula</taxon>
    </lineage>
</organism>